<dbReference type="Proteomes" id="UP000217784">
    <property type="component" value="Unassembled WGS sequence"/>
</dbReference>
<dbReference type="PANTHER" id="PTHR11319:SF35">
    <property type="entry name" value="OUTER MEMBRANE PROTEIN PMPC-RELATED"/>
    <property type="match status" value="1"/>
</dbReference>
<dbReference type="Pfam" id="PF13290">
    <property type="entry name" value="CHB_HEX_C_1"/>
    <property type="match status" value="1"/>
</dbReference>
<proteinExistence type="predicted"/>
<name>A0A2A2H212_METBR</name>
<evidence type="ECO:0000313" key="11">
    <source>
        <dbReference type="Proteomes" id="UP000217784"/>
    </source>
</evidence>
<reference evidence="10 11" key="1">
    <citation type="journal article" date="2017" name="BMC Genomics">
        <title>Genomic analysis of methanogenic archaea reveals a shift towards energy conservation.</title>
        <authorList>
            <person name="Gilmore S.P."/>
            <person name="Henske J.K."/>
            <person name="Sexton J.A."/>
            <person name="Solomon K.V."/>
            <person name="Seppala S."/>
            <person name="Yoo J.I."/>
            <person name="Huyett L.M."/>
            <person name="Pressman A."/>
            <person name="Cogan J.Z."/>
            <person name="Kivenson V."/>
            <person name="Peng X."/>
            <person name="Tan Y."/>
            <person name="Valentine D.L."/>
            <person name="O'Malley M.A."/>
        </authorList>
    </citation>
    <scope>NUCLEOTIDE SEQUENCE [LARGE SCALE GENOMIC DNA]</scope>
    <source>
        <strain evidence="10 11">M.o.H.</strain>
    </source>
</reference>
<evidence type="ECO:0000256" key="6">
    <source>
        <dbReference type="ARBA" id="ARBA00023136"/>
    </source>
</evidence>
<dbReference type="InterPro" id="IPR003368">
    <property type="entry name" value="POMP_repeat"/>
</dbReference>
<feature type="domain" description="SbsA Ig-like" evidence="8">
    <location>
        <begin position="574"/>
        <end position="678"/>
    </location>
</feature>
<dbReference type="NCBIfam" id="TIGR01376">
    <property type="entry name" value="POMP_repeat"/>
    <property type="match status" value="1"/>
</dbReference>
<dbReference type="GO" id="GO:0005576">
    <property type="term" value="C:extracellular region"/>
    <property type="evidence" value="ECO:0007669"/>
    <property type="project" value="UniProtKB-SubCell"/>
</dbReference>
<evidence type="ECO:0000259" key="8">
    <source>
        <dbReference type="Pfam" id="PF13205"/>
    </source>
</evidence>
<keyword evidence="6" id="KW-0472">Membrane</keyword>
<dbReference type="InterPro" id="IPR059177">
    <property type="entry name" value="GH29D-like_dom"/>
</dbReference>
<evidence type="ECO:0000313" key="10">
    <source>
        <dbReference type="EMBL" id="PAV03405.1"/>
    </source>
</evidence>
<dbReference type="EMBL" id="LMVM01000038">
    <property type="protein sequence ID" value="PAV03405.1"/>
    <property type="molecule type" value="Genomic_DNA"/>
</dbReference>
<dbReference type="RefSeq" id="WP_069583275.1">
    <property type="nucleotide sequence ID" value="NZ_LMVM01000038.1"/>
</dbReference>
<sequence length="681" mass="72111">MTILNRNKIPLILLLINLFAILVTISNVSADSTVYVNATVGSDFNPGTSDLPYLTIDKGISSVDENGTVQIADGIYSGDGNTNLTISKNMTITGQSQDKTIINGTGTNWIFNVSNDVNFTIQNLTIINGTSYNGGAIDNQGTLNAENCTFDSNNAVNYGGAIYNRGTINLNDCIFTGNAAYEGSAVYNDQGSSTLSSCILTGNTADAAGAIYSYRSSTNITSSTFNNNTATYGGAIYNTEGSCTLHFNHIVGNTADYGNDIYCGSGSKLNAEYNWWGSNDDPSVKVIGAKVSKWLVLTVNSISTLIKGNEVSNIIADLLHDNTGIYQDPASGHIPDGINIVFGTTLGTIDNPVSLVNGTAQSTLKAGSTSGVATVSAAADSQTSYTLVNVDATSPTVTIIDPSNNTKTNITPQVITVTFSEPIQAGSAYDGISVTGPSGTFPITKNIIGSTLTLTLDSSCIDGNYSINIPINALKDLAGNSLASVFTSTFNLDTMAPKANASIKTGSYNVTKTITLNMNESGTIYYTTNGTTPTTTSKIYTAPLIIKSTTTLKFMAVDKAGNKSPVYTEKYTIDKTAPKVTLTTPKNGATGVSRTATITIKFSENIKSSLNWSKIYIKNMNTGQIVFISKSISGNKLSIKMTYKRYPSKWYQVYIPAKAVKDSAGNNLAAGYIFKFKTGKY</sequence>
<dbReference type="InterPro" id="IPR011050">
    <property type="entry name" value="Pectin_lyase_fold/virulence"/>
</dbReference>
<evidence type="ECO:0000256" key="5">
    <source>
        <dbReference type="ARBA" id="ARBA00022729"/>
    </source>
</evidence>
<organism evidence="10 11">
    <name type="scientific">Methanobacterium bryantii</name>
    <dbReference type="NCBI Taxonomy" id="2161"/>
    <lineage>
        <taxon>Archaea</taxon>
        <taxon>Methanobacteriati</taxon>
        <taxon>Methanobacteriota</taxon>
        <taxon>Methanomada group</taxon>
        <taxon>Methanobacteria</taxon>
        <taxon>Methanobacteriales</taxon>
        <taxon>Methanobacteriaceae</taxon>
        <taxon>Methanobacterium</taxon>
    </lineage>
</organism>
<evidence type="ECO:0000256" key="2">
    <source>
        <dbReference type="ARBA" id="ARBA00004442"/>
    </source>
</evidence>
<feature type="domain" description="SbsA Ig-like" evidence="8">
    <location>
        <begin position="391"/>
        <end position="490"/>
    </location>
</feature>
<dbReference type="Pfam" id="PF13205">
    <property type="entry name" value="Big_5"/>
    <property type="match status" value="2"/>
</dbReference>
<keyword evidence="11" id="KW-1185">Reference proteome</keyword>
<dbReference type="InterPro" id="IPR012334">
    <property type="entry name" value="Pectin_lyas_fold"/>
</dbReference>
<evidence type="ECO:0000259" key="9">
    <source>
        <dbReference type="Pfam" id="PF13290"/>
    </source>
</evidence>
<evidence type="ECO:0008006" key="12">
    <source>
        <dbReference type="Google" id="ProtNLM"/>
    </source>
</evidence>
<dbReference type="Gene3D" id="2.160.20.10">
    <property type="entry name" value="Single-stranded right-handed beta-helix, Pectin lyase-like"/>
    <property type="match status" value="1"/>
</dbReference>
<protein>
    <recommendedName>
        <fullName evidence="12">SbsA Ig-like domain-containing protein</fullName>
    </recommendedName>
</protein>
<dbReference type="AlphaFoldDB" id="A0A2A2H212"/>
<evidence type="ECO:0000256" key="4">
    <source>
        <dbReference type="ARBA" id="ARBA00022525"/>
    </source>
</evidence>
<evidence type="ECO:0000256" key="7">
    <source>
        <dbReference type="ARBA" id="ARBA00023237"/>
    </source>
</evidence>
<evidence type="ECO:0000256" key="1">
    <source>
        <dbReference type="ARBA" id="ARBA00004196"/>
    </source>
</evidence>
<keyword evidence="5" id="KW-0732">Signal</keyword>
<comment type="caution">
    <text evidence="10">The sequence shown here is derived from an EMBL/GenBank/DDBJ whole genome shotgun (WGS) entry which is preliminary data.</text>
</comment>
<feature type="domain" description="GH29D-like beta-sandwich" evidence="9">
    <location>
        <begin position="504"/>
        <end position="568"/>
    </location>
</feature>
<dbReference type="InterPro" id="IPR014755">
    <property type="entry name" value="Cu-Rt/internalin_Ig-like"/>
</dbReference>
<keyword evidence="7" id="KW-0998">Cell outer membrane</keyword>
<gene>
    <name evidence="10" type="ORF">ASJ80_00150</name>
</gene>
<dbReference type="Pfam" id="PF02415">
    <property type="entry name" value="Chlam_PMP"/>
    <property type="match status" value="2"/>
</dbReference>
<dbReference type="InterPro" id="IPR032812">
    <property type="entry name" value="SbsA_Ig"/>
</dbReference>
<dbReference type="Gene3D" id="2.60.40.1220">
    <property type="match status" value="1"/>
</dbReference>
<dbReference type="OrthoDB" id="70713at2157"/>
<dbReference type="SUPFAM" id="SSF51126">
    <property type="entry name" value="Pectin lyase-like"/>
    <property type="match status" value="1"/>
</dbReference>
<keyword evidence="4" id="KW-0964">Secreted</keyword>
<accession>A0A2A2H212</accession>
<comment type="subcellular location">
    <subcellularLocation>
        <location evidence="1">Cell envelope</location>
    </subcellularLocation>
    <subcellularLocation>
        <location evidence="2">Cell outer membrane</location>
    </subcellularLocation>
    <subcellularLocation>
        <location evidence="3">Secreted</location>
    </subcellularLocation>
</comment>
<evidence type="ECO:0000256" key="3">
    <source>
        <dbReference type="ARBA" id="ARBA00004613"/>
    </source>
</evidence>
<dbReference type="PANTHER" id="PTHR11319">
    <property type="entry name" value="G PROTEIN-COUPLED RECEPTOR-RELATED"/>
    <property type="match status" value="1"/>
</dbReference>